<feature type="transmembrane region" description="Helical" evidence="1">
    <location>
        <begin position="235"/>
        <end position="258"/>
    </location>
</feature>
<protein>
    <submittedName>
        <fullName evidence="3">Putative membrane protein YeiB</fullName>
    </submittedName>
</protein>
<dbReference type="InterPro" id="IPR007349">
    <property type="entry name" value="DUF418"/>
</dbReference>
<dbReference type="InterPro" id="IPR052529">
    <property type="entry name" value="Bact_Transport_Assoc"/>
</dbReference>
<organism evidence="3 4">
    <name type="scientific">Kribbella solani</name>
    <dbReference type="NCBI Taxonomy" id="236067"/>
    <lineage>
        <taxon>Bacteria</taxon>
        <taxon>Bacillati</taxon>
        <taxon>Actinomycetota</taxon>
        <taxon>Actinomycetes</taxon>
        <taxon>Propionibacteriales</taxon>
        <taxon>Kribbellaceae</taxon>
        <taxon>Kribbella</taxon>
    </lineage>
</organism>
<feature type="transmembrane region" description="Helical" evidence="1">
    <location>
        <begin position="125"/>
        <end position="141"/>
    </location>
</feature>
<dbReference type="PANTHER" id="PTHR30590:SF2">
    <property type="entry name" value="INNER MEMBRANE PROTEIN"/>
    <property type="match status" value="1"/>
</dbReference>
<feature type="transmembrane region" description="Helical" evidence="1">
    <location>
        <begin position="146"/>
        <end position="162"/>
    </location>
</feature>
<dbReference type="AlphaFoldDB" id="A0A841DQX3"/>
<keyword evidence="1" id="KW-0812">Transmembrane</keyword>
<accession>A0A841DQX3</accession>
<feature type="transmembrane region" description="Helical" evidence="1">
    <location>
        <begin position="195"/>
        <end position="214"/>
    </location>
</feature>
<evidence type="ECO:0000313" key="3">
    <source>
        <dbReference type="EMBL" id="MBB5979325.1"/>
    </source>
</evidence>
<dbReference type="Pfam" id="PF04235">
    <property type="entry name" value="DUF418"/>
    <property type="match status" value="1"/>
</dbReference>
<reference evidence="3 4" key="1">
    <citation type="submission" date="2020-08" db="EMBL/GenBank/DDBJ databases">
        <title>Sequencing the genomes of 1000 actinobacteria strains.</title>
        <authorList>
            <person name="Klenk H.-P."/>
        </authorList>
    </citation>
    <scope>NUCLEOTIDE SEQUENCE [LARGE SCALE GENOMIC DNA]</scope>
    <source>
        <strain evidence="3 4">DSM 17294</strain>
    </source>
</reference>
<dbReference type="PANTHER" id="PTHR30590">
    <property type="entry name" value="INNER MEMBRANE PROTEIN"/>
    <property type="match status" value="1"/>
</dbReference>
<dbReference type="EMBL" id="JACHNF010000001">
    <property type="protein sequence ID" value="MBB5979325.1"/>
    <property type="molecule type" value="Genomic_DNA"/>
</dbReference>
<keyword evidence="1" id="KW-1133">Transmembrane helix</keyword>
<keyword evidence="4" id="KW-1185">Reference proteome</keyword>
<dbReference type="Proteomes" id="UP000558997">
    <property type="component" value="Unassembled WGS sequence"/>
</dbReference>
<feature type="transmembrane region" description="Helical" evidence="1">
    <location>
        <begin position="102"/>
        <end position="119"/>
    </location>
</feature>
<proteinExistence type="predicted"/>
<dbReference type="RefSeq" id="WP_184834242.1">
    <property type="nucleotide sequence ID" value="NZ_BAAAVN010000001.1"/>
</dbReference>
<name>A0A841DQX3_9ACTN</name>
<feature type="transmembrane region" description="Helical" evidence="1">
    <location>
        <begin position="23"/>
        <end position="44"/>
    </location>
</feature>
<evidence type="ECO:0000313" key="4">
    <source>
        <dbReference type="Proteomes" id="UP000558997"/>
    </source>
</evidence>
<feature type="transmembrane region" description="Helical" evidence="1">
    <location>
        <begin position="270"/>
        <end position="291"/>
    </location>
</feature>
<evidence type="ECO:0000259" key="2">
    <source>
        <dbReference type="Pfam" id="PF04235"/>
    </source>
</evidence>
<sequence>MSTRGGPTGLGERALGPDLARGFMLLFIALANSHYFVTGGRYFAGFPADGSAADRAVGMLISTFVDGRAFPMFGVLFGYGVAQIVRRQREAGREWWPIRKLLWRRSLVLVVLGFLHAMLLYIGDILAAYGVLLFLGVWALRWKDRWLFIVAGLVLVLIALPSDDLLDSFTEGPDPTMLPAGIGAQLADRISAQPFVAGVAWIGFVTPFLIGLWAGRRRILERPAEHLALLRTTALLGLTIAIAGALPVSLVVGGVLAMPSGHTLSIIGPLHAAAGVFGGFGYAALIVLIAHRLSGKQPHGKGGDRQGITLAIAAVGQRSLTCYLAQSVVWTVVFTPYLLDLSDTLTTTTTALLAVATWLATVLLADRMRRVNYRGPFELLIRRITYLKTATQSGPAQSTAATRSRSSGSRE</sequence>
<feature type="transmembrane region" description="Helical" evidence="1">
    <location>
        <begin position="56"/>
        <end position="81"/>
    </location>
</feature>
<evidence type="ECO:0000256" key="1">
    <source>
        <dbReference type="SAM" id="Phobius"/>
    </source>
</evidence>
<feature type="transmembrane region" description="Helical" evidence="1">
    <location>
        <begin position="345"/>
        <end position="365"/>
    </location>
</feature>
<comment type="caution">
    <text evidence="3">The sequence shown here is derived from an EMBL/GenBank/DDBJ whole genome shotgun (WGS) entry which is preliminary data.</text>
</comment>
<feature type="domain" description="DUF418" evidence="2">
    <location>
        <begin position="214"/>
        <end position="388"/>
    </location>
</feature>
<keyword evidence="1" id="KW-0472">Membrane</keyword>
<gene>
    <name evidence="3" type="ORF">HDA44_002666</name>
</gene>